<evidence type="ECO:0008006" key="4">
    <source>
        <dbReference type="Google" id="ProtNLM"/>
    </source>
</evidence>
<protein>
    <recommendedName>
        <fullName evidence="4">Antitoxin</fullName>
    </recommendedName>
</protein>
<feature type="region of interest" description="Disordered" evidence="1">
    <location>
        <begin position="15"/>
        <end position="90"/>
    </location>
</feature>
<proteinExistence type="predicted"/>
<gene>
    <name evidence="2" type="ORF">OJ997_31540</name>
</gene>
<evidence type="ECO:0000313" key="3">
    <source>
        <dbReference type="Proteomes" id="UP001147653"/>
    </source>
</evidence>
<evidence type="ECO:0000313" key="2">
    <source>
        <dbReference type="EMBL" id="MDA0184879.1"/>
    </source>
</evidence>
<sequence length="90" mass="9093">MGFLDKAKKLAEQAQTKLDEVQSQINQQGSSRPGGQQPGGYVEYDKHGRPIPPQQSATPPHGDPLAGGQAVPGAGAPPAPGPGGPGYGDP</sequence>
<feature type="non-terminal residue" evidence="2">
    <location>
        <position position="90"/>
    </location>
</feature>
<reference evidence="2" key="1">
    <citation type="submission" date="2022-10" db="EMBL/GenBank/DDBJ databases">
        <title>The WGS of Solirubrobacter phytolaccae KCTC 29190.</title>
        <authorList>
            <person name="Jiang Z."/>
        </authorList>
    </citation>
    <scope>NUCLEOTIDE SEQUENCE</scope>
    <source>
        <strain evidence="2">KCTC 29190</strain>
    </source>
</reference>
<dbReference type="AlphaFoldDB" id="A0A9X3SAV7"/>
<organism evidence="2 3">
    <name type="scientific">Solirubrobacter phytolaccae</name>
    <dbReference type="NCBI Taxonomy" id="1404360"/>
    <lineage>
        <taxon>Bacteria</taxon>
        <taxon>Bacillati</taxon>
        <taxon>Actinomycetota</taxon>
        <taxon>Thermoleophilia</taxon>
        <taxon>Solirubrobacterales</taxon>
        <taxon>Solirubrobacteraceae</taxon>
        <taxon>Solirubrobacter</taxon>
    </lineage>
</organism>
<feature type="compositionally biased region" description="Polar residues" evidence="1">
    <location>
        <begin position="15"/>
        <end position="26"/>
    </location>
</feature>
<dbReference type="EMBL" id="JAPDDP010000089">
    <property type="protein sequence ID" value="MDA0184879.1"/>
    <property type="molecule type" value="Genomic_DNA"/>
</dbReference>
<comment type="caution">
    <text evidence="2">The sequence shown here is derived from an EMBL/GenBank/DDBJ whole genome shotgun (WGS) entry which is preliminary data.</text>
</comment>
<feature type="compositionally biased region" description="Low complexity" evidence="1">
    <location>
        <begin position="64"/>
        <end position="74"/>
    </location>
</feature>
<keyword evidence="3" id="KW-1185">Reference proteome</keyword>
<dbReference type="Proteomes" id="UP001147653">
    <property type="component" value="Unassembled WGS sequence"/>
</dbReference>
<evidence type="ECO:0000256" key="1">
    <source>
        <dbReference type="SAM" id="MobiDB-lite"/>
    </source>
</evidence>
<name>A0A9X3SAV7_9ACTN</name>
<accession>A0A9X3SAV7</accession>